<dbReference type="Pfam" id="PF18571">
    <property type="entry name" value="VWA_3_C"/>
    <property type="match status" value="1"/>
</dbReference>
<evidence type="ECO:0000259" key="1">
    <source>
        <dbReference type="PROSITE" id="PS50234"/>
    </source>
</evidence>
<dbReference type="InterPro" id="IPR041176">
    <property type="entry name" value="VWA_3_C"/>
</dbReference>
<dbReference type="Gene3D" id="2.60.40.3670">
    <property type="match status" value="1"/>
</dbReference>
<dbReference type="SMART" id="SM00327">
    <property type="entry name" value="VWA"/>
    <property type="match status" value="1"/>
</dbReference>
<organism evidence="2 3">
    <name type="scientific">Pegethrix bostrychoides GSE-TBD4-15B</name>
    <dbReference type="NCBI Taxonomy" id="2839662"/>
    <lineage>
        <taxon>Bacteria</taxon>
        <taxon>Bacillati</taxon>
        <taxon>Cyanobacteriota</taxon>
        <taxon>Cyanophyceae</taxon>
        <taxon>Oculatellales</taxon>
        <taxon>Oculatellaceae</taxon>
        <taxon>Pegethrix</taxon>
    </lineage>
</organism>
<dbReference type="Gene3D" id="3.40.50.410">
    <property type="entry name" value="von Willebrand factor, type A domain"/>
    <property type="match status" value="1"/>
</dbReference>
<dbReference type="SUPFAM" id="SSF53300">
    <property type="entry name" value="vWA-like"/>
    <property type="match status" value="1"/>
</dbReference>
<dbReference type="PANTHER" id="PTHR45737">
    <property type="entry name" value="VON WILLEBRAND FACTOR A DOMAIN-CONTAINING PROTEIN 5A"/>
    <property type="match status" value="1"/>
</dbReference>
<feature type="domain" description="VWFA" evidence="1">
    <location>
        <begin position="54"/>
        <end position="231"/>
    </location>
</feature>
<accession>A0A951P8A2</accession>
<name>A0A951P8A2_9CYAN</name>
<reference evidence="2" key="1">
    <citation type="submission" date="2021-05" db="EMBL/GenBank/DDBJ databases">
        <authorList>
            <person name="Pietrasiak N."/>
            <person name="Ward R."/>
            <person name="Stajich J.E."/>
            <person name="Kurbessoian T."/>
        </authorList>
    </citation>
    <scope>NUCLEOTIDE SEQUENCE</scope>
    <source>
        <strain evidence="2">GSE-TBD4-15B</strain>
    </source>
</reference>
<dbReference type="InterPro" id="IPR036465">
    <property type="entry name" value="vWFA_dom_sf"/>
</dbReference>
<gene>
    <name evidence="2" type="ORF">KME07_01840</name>
</gene>
<dbReference type="Gene3D" id="1.20.120.1690">
    <property type="match status" value="1"/>
</dbReference>
<dbReference type="AlphaFoldDB" id="A0A951P8A2"/>
<comment type="caution">
    <text evidence="2">The sequence shown here is derived from an EMBL/GenBank/DDBJ whole genome shotgun (WGS) entry which is preliminary data.</text>
</comment>
<dbReference type="PROSITE" id="PS50234">
    <property type="entry name" value="VWFA"/>
    <property type="match status" value="1"/>
</dbReference>
<dbReference type="Pfam" id="PF13768">
    <property type="entry name" value="VWA_3"/>
    <property type="match status" value="1"/>
</dbReference>
<sequence length="434" mass="46693">MNSQSTSQSRSQFTAELFQNSYLPMGASEVNAIMTVTANSDQAIPGGSSSSERLFGMICDVSGSMTGHKIEAAKAALIKVVQLLPTDSSFFIVTGCGHANLVVPVLAASAENKQQAVRAIGQIKASGGTLISTWLTAALAEFKKKPAAIRQALLLTDGQNDDSDSSRLATILQQCEGVFQCDCRGVGTDWRVKQLQQISNQLLGSTDIIPEASGLEADFQTILQQAMGKSLNEVSLRLWMPQGATLLFCKQVSPEIVDLTPRAQPVTAQITDYPTGAWSRIESRDYHFCIQVKPGNLGDEMLAGRASLICKIDGTETKIAEARILAIWTDDEAKSAKIDRHVAHYTGQAELSDSIQEGIEARERGQIDVATAKLGRAVQLAHESGNESTAKLLRQVVDIEDAATGTVRLKRNVAKADSMALETRSTKTTRIPKS</sequence>
<dbReference type="Proteomes" id="UP000707356">
    <property type="component" value="Unassembled WGS sequence"/>
</dbReference>
<dbReference type="EMBL" id="JAHHHV010000007">
    <property type="protein sequence ID" value="MBW4464165.1"/>
    <property type="molecule type" value="Genomic_DNA"/>
</dbReference>
<reference evidence="2" key="2">
    <citation type="journal article" date="2022" name="Microbiol. Resour. Announc.">
        <title>Metagenome Sequencing to Explore Phylogenomics of Terrestrial Cyanobacteria.</title>
        <authorList>
            <person name="Ward R.D."/>
            <person name="Stajich J.E."/>
            <person name="Johansen J.R."/>
            <person name="Huntemann M."/>
            <person name="Clum A."/>
            <person name="Foster B."/>
            <person name="Foster B."/>
            <person name="Roux S."/>
            <person name="Palaniappan K."/>
            <person name="Varghese N."/>
            <person name="Mukherjee S."/>
            <person name="Reddy T.B.K."/>
            <person name="Daum C."/>
            <person name="Copeland A."/>
            <person name="Chen I.A."/>
            <person name="Ivanova N.N."/>
            <person name="Kyrpides N.C."/>
            <person name="Shapiro N."/>
            <person name="Eloe-Fadrosh E.A."/>
            <person name="Pietrasiak N."/>
        </authorList>
    </citation>
    <scope>NUCLEOTIDE SEQUENCE</scope>
    <source>
        <strain evidence="2">GSE-TBD4-15B</strain>
    </source>
</reference>
<dbReference type="PANTHER" id="PTHR45737:SF6">
    <property type="entry name" value="VON WILLEBRAND FACTOR A DOMAIN-CONTAINING PROTEIN 5A"/>
    <property type="match status" value="1"/>
</dbReference>
<proteinExistence type="predicted"/>
<dbReference type="InterPro" id="IPR002035">
    <property type="entry name" value="VWF_A"/>
</dbReference>
<evidence type="ECO:0000313" key="3">
    <source>
        <dbReference type="Proteomes" id="UP000707356"/>
    </source>
</evidence>
<protein>
    <submittedName>
        <fullName evidence="2">VWA domain-containing protein</fullName>
    </submittedName>
</protein>
<evidence type="ECO:0000313" key="2">
    <source>
        <dbReference type="EMBL" id="MBW4464165.1"/>
    </source>
</evidence>